<keyword evidence="5 6" id="KW-0067">ATP-binding</keyword>
<organism evidence="9 10">
    <name type="scientific">Mugilogobius chulae</name>
    <name type="common">yellowstripe goby</name>
    <dbReference type="NCBI Taxonomy" id="88201"/>
    <lineage>
        <taxon>Eukaryota</taxon>
        <taxon>Metazoa</taxon>
        <taxon>Chordata</taxon>
        <taxon>Craniata</taxon>
        <taxon>Vertebrata</taxon>
        <taxon>Euteleostomi</taxon>
        <taxon>Actinopterygii</taxon>
        <taxon>Neopterygii</taxon>
        <taxon>Teleostei</taxon>
        <taxon>Neoteleostei</taxon>
        <taxon>Acanthomorphata</taxon>
        <taxon>Gobiaria</taxon>
        <taxon>Gobiiformes</taxon>
        <taxon>Gobioidei</taxon>
        <taxon>Gobiidae</taxon>
        <taxon>Gobionellinae</taxon>
        <taxon>Mugilogobius</taxon>
    </lineage>
</organism>
<keyword evidence="4" id="KW-0418">Kinase</keyword>
<feature type="compositionally biased region" description="Low complexity" evidence="7">
    <location>
        <begin position="147"/>
        <end position="159"/>
    </location>
</feature>
<dbReference type="InterPro" id="IPR011009">
    <property type="entry name" value="Kinase-like_dom_sf"/>
</dbReference>
<evidence type="ECO:0000256" key="1">
    <source>
        <dbReference type="ARBA" id="ARBA00022527"/>
    </source>
</evidence>
<dbReference type="PROSITE" id="PS50011">
    <property type="entry name" value="PROTEIN_KINASE_DOM"/>
    <property type="match status" value="1"/>
</dbReference>
<evidence type="ECO:0000313" key="9">
    <source>
        <dbReference type="EMBL" id="KAK7877691.1"/>
    </source>
</evidence>
<evidence type="ECO:0000256" key="6">
    <source>
        <dbReference type="PROSITE-ProRule" id="PRU10141"/>
    </source>
</evidence>
<dbReference type="GO" id="GO:0035556">
    <property type="term" value="P:intracellular signal transduction"/>
    <property type="evidence" value="ECO:0007669"/>
    <property type="project" value="UniProtKB-ARBA"/>
</dbReference>
<keyword evidence="10" id="KW-1185">Reference proteome</keyword>
<dbReference type="Pfam" id="PF00069">
    <property type="entry name" value="Pkinase"/>
    <property type="match status" value="1"/>
</dbReference>
<evidence type="ECO:0000256" key="2">
    <source>
        <dbReference type="ARBA" id="ARBA00022679"/>
    </source>
</evidence>
<keyword evidence="3 6" id="KW-0547">Nucleotide-binding</keyword>
<dbReference type="InterPro" id="IPR000719">
    <property type="entry name" value="Prot_kinase_dom"/>
</dbReference>
<dbReference type="SUPFAM" id="SSF56112">
    <property type="entry name" value="Protein kinase-like (PK-like)"/>
    <property type="match status" value="1"/>
</dbReference>
<dbReference type="PANTHER" id="PTHR11584:SF369">
    <property type="entry name" value="MITOGEN-ACTIVATED PROTEIN KINASE KINASE KINASE 19-RELATED"/>
    <property type="match status" value="1"/>
</dbReference>
<name>A0AAW0MLR4_9GOBI</name>
<accession>A0AAW0MLR4</accession>
<dbReference type="Proteomes" id="UP001460270">
    <property type="component" value="Unassembled WGS sequence"/>
</dbReference>
<reference evidence="10" key="1">
    <citation type="submission" date="2024-04" db="EMBL/GenBank/DDBJ databases">
        <title>Salinicola lusitanus LLJ914,a marine bacterium isolated from the Okinawa Trough.</title>
        <authorList>
            <person name="Li J."/>
        </authorList>
    </citation>
    <scope>NUCLEOTIDE SEQUENCE [LARGE SCALE GENOMIC DNA]</scope>
</reference>
<gene>
    <name evidence="9" type="ORF">WMY93_031610</name>
</gene>
<comment type="caution">
    <text evidence="9">The sequence shown here is derived from an EMBL/GenBank/DDBJ whole genome shotgun (WGS) entry which is preliminary data.</text>
</comment>
<dbReference type="SMART" id="SM00220">
    <property type="entry name" value="S_TKc"/>
    <property type="match status" value="1"/>
</dbReference>
<evidence type="ECO:0000256" key="4">
    <source>
        <dbReference type="ARBA" id="ARBA00022777"/>
    </source>
</evidence>
<protein>
    <recommendedName>
        <fullName evidence="8">Protein kinase domain-containing protein</fullName>
    </recommendedName>
</protein>
<dbReference type="GO" id="GO:0004674">
    <property type="term" value="F:protein serine/threonine kinase activity"/>
    <property type="evidence" value="ECO:0007669"/>
    <property type="project" value="UniProtKB-KW"/>
</dbReference>
<feature type="domain" description="Protein kinase" evidence="8">
    <location>
        <begin position="219"/>
        <end position="362"/>
    </location>
</feature>
<dbReference type="PANTHER" id="PTHR11584">
    <property type="entry name" value="SERINE/THREONINE PROTEIN KINASE"/>
    <property type="match status" value="1"/>
</dbReference>
<dbReference type="InterPro" id="IPR017441">
    <property type="entry name" value="Protein_kinase_ATP_BS"/>
</dbReference>
<dbReference type="FunFam" id="1.10.510.10:FF:002514">
    <property type="match status" value="1"/>
</dbReference>
<dbReference type="EMBL" id="JBBPFD010000677">
    <property type="protein sequence ID" value="KAK7877691.1"/>
    <property type="molecule type" value="Genomic_DNA"/>
</dbReference>
<dbReference type="Gene3D" id="1.10.510.10">
    <property type="entry name" value="Transferase(Phosphotransferase) domain 1"/>
    <property type="match status" value="1"/>
</dbReference>
<keyword evidence="2" id="KW-0808">Transferase</keyword>
<keyword evidence="1" id="KW-0723">Serine/threonine-protein kinase</keyword>
<proteinExistence type="predicted"/>
<evidence type="ECO:0000259" key="8">
    <source>
        <dbReference type="PROSITE" id="PS50011"/>
    </source>
</evidence>
<dbReference type="AlphaFoldDB" id="A0AAW0MLR4"/>
<evidence type="ECO:0000256" key="7">
    <source>
        <dbReference type="SAM" id="MobiDB-lite"/>
    </source>
</evidence>
<feature type="region of interest" description="Disordered" evidence="7">
    <location>
        <begin position="134"/>
        <end position="182"/>
    </location>
</feature>
<dbReference type="SUPFAM" id="SSF54277">
    <property type="entry name" value="CAD &amp; PB1 domains"/>
    <property type="match status" value="1"/>
</dbReference>
<sequence>MGESSFLESWVNRRSTMMDEQEVLNSIMQDLAELHRSSRPAMFLSDLNKPKASSPKNQLVIPLTTQDDLDKAVELLDRSVHMKSLKILLVLQNNSQLSSSRYIPDALQQVARNGSFTSINSEGEFIPESMDQMLDPLSMSSPENSASGSCPSLDSPLDSDYPKSRMPRAQSYPDNHQDFPEYDIPVFEKSGKGGTYPRRYGVPFSPQDYSDAPRAPTNWRLGKLLGQGAFGRVYLCYDADTGRELAVKQVQFDPDSPETSKRIVQYYGCLRDSMERTLSIFMEYMPGGSIKDQLKSYGALTENVTRRYTRQILEGVSYLHSNMIVHRDIKGANILRDSVGNVKLGDFGASRRLQTICLSEQA</sequence>
<evidence type="ECO:0000256" key="3">
    <source>
        <dbReference type="ARBA" id="ARBA00022741"/>
    </source>
</evidence>
<dbReference type="GO" id="GO:0005524">
    <property type="term" value="F:ATP binding"/>
    <property type="evidence" value="ECO:0007669"/>
    <property type="project" value="UniProtKB-UniRule"/>
</dbReference>
<feature type="binding site" evidence="6">
    <location>
        <position position="248"/>
    </location>
    <ligand>
        <name>ATP</name>
        <dbReference type="ChEBI" id="CHEBI:30616"/>
    </ligand>
</feature>
<dbReference type="Gene3D" id="3.10.20.90">
    <property type="entry name" value="Phosphatidylinositol 3-kinase Catalytic Subunit, Chain A, domain 1"/>
    <property type="match status" value="1"/>
</dbReference>
<evidence type="ECO:0000256" key="5">
    <source>
        <dbReference type="ARBA" id="ARBA00022840"/>
    </source>
</evidence>
<dbReference type="PROSITE" id="PS00107">
    <property type="entry name" value="PROTEIN_KINASE_ATP"/>
    <property type="match status" value="1"/>
</dbReference>
<evidence type="ECO:0000313" key="10">
    <source>
        <dbReference type="Proteomes" id="UP001460270"/>
    </source>
</evidence>